<evidence type="ECO:0000256" key="5">
    <source>
        <dbReference type="RuleBase" id="RU364054"/>
    </source>
</evidence>
<comment type="catalytic activity">
    <reaction evidence="5">
        <text>L-proline + a quinone = (S)-1-pyrroline-5-carboxylate + a quinol + H(+)</text>
        <dbReference type="Rhea" id="RHEA:23784"/>
        <dbReference type="ChEBI" id="CHEBI:15378"/>
        <dbReference type="ChEBI" id="CHEBI:17388"/>
        <dbReference type="ChEBI" id="CHEBI:24646"/>
        <dbReference type="ChEBI" id="CHEBI:60039"/>
        <dbReference type="ChEBI" id="CHEBI:132124"/>
        <dbReference type="EC" id="1.5.5.2"/>
    </reaction>
</comment>
<protein>
    <recommendedName>
        <fullName evidence="2 5">Proline dehydrogenase</fullName>
        <ecNumber evidence="2 5">1.5.5.2</ecNumber>
    </recommendedName>
</protein>
<evidence type="ECO:0000256" key="6">
    <source>
        <dbReference type="SAM" id="MobiDB-lite"/>
    </source>
</evidence>
<dbReference type="InterPro" id="IPR029041">
    <property type="entry name" value="FAD-linked_oxidoreductase-like"/>
</dbReference>
<dbReference type="OrthoDB" id="5464at2759"/>
<feature type="region of interest" description="Disordered" evidence="6">
    <location>
        <begin position="47"/>
        <end position="66"/>
    </location>
</feature>
<gene>
    <name evidence="8" type="ORF">I316_00034</name>
</gene>
<dbReference type="InterPro" id="IPR015659">
    <property type="entry name" value="Proline_oxidase"/>
</dbReference>
<reference evidence="8 9" key="1">
    <citation type="submission" date="2013-07" db="EMBL/GenBank/DDBJ databases">
        <title>The Genome Sequence of Cryptococcus heveanensis BCC8398.</title>
        <authorList>
            <consortium name="The Broad Institute Genome Sequencing Platform"/>
            <person name="Cuomo C."/>
            <person name="Litvintseva A."/>
            <person name="Chen Y."/>
            <person name="Heitman J."/>
            <person name="Sun S."/>
            <person name="Springer D."/>
            <person name="Dromer F."/>
            <person name="Young S.K."/>
            <person name="Zeng Q."/>
            <person name="Gargeya S."/>
            <person name="Fitzgerald M."/>
            <person name="Abouelleil A."/>
            <person name="Alvarado L."/>
            <person name="Berlin A.M."/>
            <person name="Chapman S.B."/>
            <person name="Dewar J."/>
            <person name="Goldberg J."/>
            <person name="Griggs A."/>
            <person name="Gujja S."/>
            <person name="Hansen M."/>
            <person name="Howarth C."/>
            <person name="Imamovic A."/>
            <person name="Larimer J."/>
            <person name="McCowan C."/>
            <person name="Murphy C."/>
            <person name="Pearson M."/>
            <person name="Priest M."/>
            <person name="Roberts A."/>
            <person name="Saif S."/>
            <person name="Shea T."/>
            <person name="Sykes S."/>
            <person name="Wortman J."/>
            <person name="Nusbaum C."/>
            <person name="Birren B."/>
        </authorList>
    </citation>
    <scope>NUCLEOTIDE SEQUENCE [LARGE SCALE GENOMIC DNA]</scope>
    <source>
        <strain evidence="8 9">BCC8398</strain>
    </source>
</reference>
<feature type="domain" description="Proline dehydrogenase" evidence="7">
    <location>
        <begin position="204"/>
        <end position="590"/>
    </location>
</feature>
<dbReference type="PANTHER" id="PTHR13914:SF0">
    <property type="entry name" value="PROLINE DEHYDROGENASE 1, MITOCHONDRIAL"/>
    <property type="match status" value="1"/>
</dbReference>
<sequence>MSSVRPVLALRGATRPIAPRALVYRAPSGAKLISRATPASCSRWIASSSTTKTSGTDSKLQSATLSSPRDLAKISNMAPAGETPSPPLAGGAGSGAGKPKSSLESASTGALLRSYLVYSIISLPYLVDYSPTILHALTHSPIPFLKQITEAIVRQTFFYQFAAGETVQGCMPVMIDQRRRSIASMLNYSAEAELDAAAGAEAAADLEEKAREARFDEVIRALEQAGAYERGLKAEERGSTSFALKVTGLIDFGVLQRASYTLLRFRPLAQLTIPSNGASTAHVPYPGTPQSEDTKIVARMPDSADGKELLKLSGMLTNMGVLETDEGLRAGDMEELAKLWDKLKVIGNKARENGIPLLVDAEYTWVQPALDAYTLLLSEVFNKPPAKGDTTTPWVGPLIYGTYQSYLTRQPAHLAASIKHAEDNGYALGVKLVRGAYFQYERKKWISEGRAGADPIWIDKNTTDGAYNASLDKVISALAAQLSGDKPELALSVIFGTHNPGSCDLLVEKLKSTGLAESVEGGRVKLRSDVVGKIGVAQLLGMKDDLTDKMAQTFVADARPVATKYMAYGKLSEVMPYLGRRAIENKSIMSGDDGAAAERKRLSKEIMRRLGFGLAA</sequence>
<evidence type="ECO:0000256" key="3">
    <source>
        <dbReference type="ARBA" id="ARBA00023002"/>
    </source>
</evidence>
<evidence type="ECO:0000256" key="2">
    <source>
        <dbReference type="ARBA" id="ARBA00012695"/>
    </source>
</evidence>
<dbReference type="Pfam" id="PF01619">
    <property type="entry name" value="Pro_dh"/>
    <property type="match status" value="1"/>
</dbReference>
<keyword evidence="5" id="KW-0274">FAD</keyword>
<comment type="cofactor">
    <cofactor evidence="5">
        <name>FAD</name>
        <dbReference type="ChEBI" id="CHEBI:57692"/>
    </cofactor>
</comment>
<organism evidence="8 9">
    <name type="scientific">Kwoniella heveanensis BCC8398</name>
    <dbReference type="NCBI Taxonomy" id="1296120"/>
    <lineage>
        <taxon>Eukaryota</taxon>
        <taxon>Fungi</taxon>
        <taxon>Dikarya</taxon>
        <taxon>Basidiomycota</taxon>
        <taxon>Agaricomycotina</taxon>
        <taxon>Tremellomycetes</taxon>
        <taxon>Tremellales</taxon>
        <taxon>Cryptococcaceae</taxon>
        <taxon>Kwoniella</taxon>
    </lineage>
</organism>
<keyword evidence="5" id="KW-0285">Flavoprotein</keyword>
<evidence type="ECO:0000256" key="1">
    <source>
        <dbReference type="ARBA" id="ARBA00005869"/>
    </source>
</evidence>
<dbReference type="STRING" id="1296120.A0A1B9H3I5"/>
<dbReference type="AlphaFoldDB" id="A0A1B9H3I5"/>
<dbReference type="GO" id="GO:0004657">
    <property type="term" value="F:proline dehydrogenase activity"/>
    <property type="evidence" value="ECO:0007669"/>
    <property type="project" value="UniProtKB-EC"/>
</dbReference>
<evidence type="ECO:0000256" key="4">
    <source>
        <dbReference type="ARBA" id="ARBA00023062"/>
    </source>
</evidence>
<feature type="region of interest" description="Disordered" evidence="6">
    <location>
        <begin position="76"/>
        <end position="103"/>
    </location>
</feature>
<dbReference type="SUPFAM" id="SSF51730">
    <property type="entry name" value="FAD-linked oxidoreductase"/>
    <property type="match status" value="1"/>
</dbReference>
<feature type="compositionally biased region" description="Low complexity" evidence="6">
    <location>
        <begin position="47"/>
        <end position="59"/>
    </location>
</feature>
<comment type="function">
    <text evidence="5">Converts proline to delta-1-pyrroline-5-carboxylate.</text>
</comment>
<dbReference type="PANTHER" id="PTHR13914">
    <property type="entry name" value="PROLINE OXIDASE"/>
    <property type="match status" value="1"/>
</dbReference>
<dbReference type="EC" id="1.5.5.2" evidence="2 5"/>
<name>A0A1B9H3I5_9TREE</name>
<keyword evidence="9" id="KW-1185">Reference proteome</keyword>
<evidence type="ECO:0000259" key="7">
    <source>
        <dbReference type="Pfam" id="PF01619"/>
    </source>
</evidence>
<keyword evidence="3 5" id="KW-0560">Oxidoreductase</keyword>
<keyword evidence="4 5" id="KW-0642">Proline metabolism</keyword>
<accession>A0A1B9H3I5</accession>
<dbReference type="Gene3D" id="3.20.20.220">
    <property type="match status" value="1"/>
</dbReference>
<dbReference type="GO" id="GO:0071949">
    <property type="term" value="F:FAD binding"/>
    <property type="evidence" value="ECO:0007669"/>
    <property type="project" value="TreeGrafter"/>
</dbReference>
<proteinExistence type="inferred from homology"/>
<comment type="similarity">
    <text evidence="1 5">Belongs to the proline oxidase family.</text>
</comment>
<evidence type="ECO:0000313" key="8">
    <source>
        <dbReference type="EMBL" id="OCF37810.1"/>
    </source>
</evidence>
<dbReference type="Proteomes" id="UP000092666">
    <property type="component" value="Unassembled WGS sequence"/>
</dbReference>
<reference evidence="9" key="2">
    <citation type="submission" date="2013-12" db="EMBL/GenBank/DDBJ databases">
        <title>Evolution of pathogenesis and genome organization in the Tremellales.</title>
        <authorList>
            <person name="Cuomo C."/>
            <person name="Litvintseva A."/>
            <person name="Heitman J."/>
            <person name="Chen Y."/>
            <person name="Sun S."/>
            <person name="Springer D."/>
            <person name="Dromer F."/>
            <person name="Young S."/>
            <person name="Zeng Q."/>
            <person name="Chapman S."/>
            <person name="Gujja S."/>
            <person name="Saif S."/>
            <person name="Birren B."/>
        </authorList>
    </citation>
    <scope>NUCLEOTIDE SEQUENCE [LARGE SCALE GENOMIC DNA]</scope>
    <source>
        <strain evidence="9">BCC8398</strain>
    </source>
</reference>
<dbReference type="InterPro" id="IPR002872">
    <property type="entry name" value="Proline_DH_dom"/>
</dbReference>
<dbReference type="EMBL" id="KI669492">
    <property type="protein sequence ID" value="OCF37810.1"/>
    <property type="molecule type" value="Genomic_DNA"/>
</dbReference>
<dbReference type="GO" id="GO:0005739">
    <property type="term" value="C:mitochondrion"/>
    <property type="evidence" value="ECO:0007669"/>
    <property type="project" value="TreeGrafter"/>
</dbReference>
<evidence type="ECO:0000313" key="9">
    <source>
        <dbReference type="Proteomes" id="UP000092666"/>
    </source>
</evidence>
<dbReference type="GO" id="GO:0010133">
    <property type="term" value="P:L-proline catabolic process to L-glutamate"/>
    <property type="evidence" value="ECO:0007669"/>
    <property type="project" value="TreeGrafter"/>
</dbReference>